<dbReference type="PANTHER" id="PTHR30290">
    <property type="entry name" value="PERIPLASMIC BINDING COMPONENT OF ABC TRANSPORTER"/>
    <property type="match status" value="1"/>
</dbReference>
<organism evidence="5 6">
    <name type="scientific">Cetobacterium somerae ATCC BAA-474</name>
    <dbReference type="NCBI Taxonomy" id="1319815"/>
    <lineage>
        <taxon>Bacteria</taxon>
        <taxon>Fusobacteriati</taxon>
        <taxon>Fusobacteriota</taxon>
        <taxon>Fusobacteriia</taxon>
        <taxon>Fusobacteriales</taxon>
        <taxon>Fusobacteriaceae</taxon>
        <taxon>Cetobacterium</taxon>
    </lineage>
</organism>
<dbReference type="EMBL" id="AXZF01000054">
    <property type="protein sequence ID" value="ERT68583.1"/>
    <property type="molecule type" value="Genomic_DNA"/>
</dbReference>
<keyword evidence="3" id="KW-0732">Signal</keyword>
<dbReference type="HOGENOM" id="CLU_045373_0_0_0"/>
<evidence type="ECO:0000256" key="3">
    <source>
        <dbReference type="ARBA" id="ARBA00022729"/>
    </source>
</evidence>
<accession>U7VCR1</accession>
<dbReference type="Gene3D" id="3.10.105.10">
    <property type="entry name" value="Dipeptide-binding Protein, Domain 3"/>
    <property type="match status" value="1"/>
</dbReference>
<dbReference type="GO" id="GO:0042597">
    <property type="term" value="C:periplasmic space"/>
    <property type="evidence" value="ECO:0007669"/>
    <property type="project" value="UniProtKB-ARBA"/>
</dbReference>
<sequence length="468" mass="54694">METYLEEIPFNEYSDLNKDNIINSNNDEIKIVQAVKIATVDPILMKDQYSMRVVDYLYDTLFNYNEKGEVVPNLVEKWEWKDDRVLELKLREDVYFQNGDKMSAKDVKESFERMLKSGVFKDFFNDIQNIKIIDINTIEIKLRGKNNLFLSMLTYYMCSITKYENGIIYGTGPYKLDKITSKEVILSKNDKYFKKNPGPFKIEILSEISDRKRALLYFNEDVDVVLDLSPKQIEELQKEGLIDKNAILKKTKELDTVAIIFGNKNKIFTDKKNRQVIESAIDKDEILKNIFKEKSVSTFFPESLFESKLSIVRKSSFSIDDLNKSSVKNKKIEITVLNDDISIKIANSLKKQLELKGVLVEVVPYQQEAYLMKLENQDYEIAIYSVLFDEKYLIYNLGKVMVHDIGDQDMYNASLPFLEILKDEEEKENRDKIYDKIVFLISKNIPYIPLIHREKIAVENGKSNILLK</sequence>
<dbReference type="Gene3D" id="3.90.76.10">
    <property type="entry name" value="Dipeptide-binding Protein, Domain 1"/>
    <property type="match status" value="1"/>
</dbReference>
<dbReference type="SUPFAM" id="SSF53850">
    <property type="entry name" value="Periplasmic binding protein-like II"/>
    <property type="match status" value="1"/>
</dbReference>
<dbReference type="Gene3D" id="3.40.190.10">
    <property type="entry name" value="Periplasmic binding protein-like II"/>
    <property type="match status" value="1"/>
</dbReference>
<evidence type="ECO:0000259" key="4">
    <source>
        <dbReference type="Pfam" id="PF00496"/>
    </source>
</evidence>
<dbReference type="InterPro" id="IPR039424">
    <property type="entry name" value="SBP_5"/>
</dbReference>
<dbReference type="PANTHER" id="PTHR30290:SF9">
    <property type="entry name" value="OLIGOPEPTIDE-BINDING PROTEIN APPA"/>
    <property type="match status" value="1"/>
</dbReference>
<evidence type="ECO:0000256" key="1">
    <source>
        <dbReference type="ARBA" id="ARBA00005695"/>
    </source>
</evidence>
<evidence type="ECO:0000313" key="6">
    <source>
        <dbReference type="Proteomes" id="UP000017081"/>
    </source>
</evidence>
<evidence type="ECO:0000313" key="5">
    <source>
        <dbReference type="EMBL" id="ERT68583.1"/>
    </source>
</evidence>
<name>U7VCR1_9FUSO</name>
<protein>
    <recommendedName>
        <fullName evidence="4">Solute-binding protein family 5 domain-containing protein</fullName>
    </recommendedName>
</protein>
<dbReference type="STRING" id="1319815.HMPREF0202_01391"/>
<dbReference type="InterPro" id="IPR030678">
    <property type="entry name" value="Peptide/Ni-bd"/>
</dbReference>
<gene>
    <name evidence="5" type="ORF">HMPREF0202_01391</name>
</gene>
<dbReference type="Pfam" id="PF00496">
    <property type="entry name" value="SBP_bac_5"/>
    <property type="match status" value="1"/>
</dbReference>
<keyword evidence="2" id="KW-0813">Transport</keyword>
<proteinExistence type="inferred from homology"/>
<reference evidence="5 6" key="1">
    <citation type="submission" date="2013-08" db="EMBL/GenBank/DDBJ databases">
        <authorList>
            <person name="Weinstock G."/>
            <person name="Sodergren E."/>
            <person name="Wylie T."/>
            <person name="Fulton L."/>
            <person name="Fulton R."/>
            <person name="Fronick C."/>
            <person name="O'Laughlin M."/>
            <person name="Godfrey J."/>
            <person name="Miner T."/>
            <person name="Herter B."/>
            <person name="Appelbaum E."/>
            <person name="Cordes M."/>
            <person name="Lek S."/>
            <person name="Wollam A."/>
            <person name="Pepin K.H."/>
            <person name="Palsikar V.B."/>
            <person name="Mitreva M."/>
            <person name="Wilson R.K."/>
        </authorList>
    </citation>
    <scope>NUCLEOTIDE SEQUENCE [LARGE SCALE GENOMIC DNA]</scope>
    <source>
        <strain evidence="5 6">ATCC BAA-474</strain>
    </source>
</reference>
<feature type="domain" description="Solute-binding protein family 5" evidence="4">
    <location>
        <begin position="69"/>
        <end position="386"/>
    </location>
</feature>
<dbReference type="GO" id="GO:1904680">
    <property type="term" value="F:peptide transmembrane transporter activity"/>
    <property type="evidence" value="ECO:0007669"/>
    <property type="project" value="TreeGrafter"/>
</dbReference>
<dbReference type="AlphaFoldDB" id="U7VCR1"/>
<dbReference type="CDD" id="cd00995">
    <property type="entry name" value="PBP2_NikA_DppA_OppA_like"/>
    <property type="match status" value="1"/>
</dbReference>
<dbReference type="Proteomes" id="UP000017081">
    <property type="component" value="Unassembled WGS sequence"/>
</dbReference>
<dbReference type="PIRSF" id="PIRSF002741">
    <property type="entry name" value="MppA"/>
    <property type="match status" value="1"/>
</dbReference>
<keyword evidence="6" id="KW-1185">Reference proteome</keyword>
<dbReference type="GO" id="GO:0015833">
    <property type="term" value="P:peptide transport"/>
    <property type="evidence" value="ECO:0007669"/>
    <property type="project" value="TreeGrafter"/>
</dbReference>
<comment type="similarity">
    <text evidence="1">Belongs to the bacterial solute-binding protein 5 family.</text>
</comment>
<dbReference type="eggNOG" id="COG0747">
    <property type="taxonomic scope" value="Bacteria"/>
</dbReference>
<comment type="caution">
    <text evidence="5">The sequence shown here is derived from an EMBL/GenBank/DDBJ whole genome shotgun (WGS) entry which is preliminary data.</text>
</comment>
<evidence type="ECO:0000256" key="2">
    <source>
        <dbReference type="ARBA" id="ARBA00022448"/>
    </source>
</evidence>
<dbReference type="GO" id="GO:0043190">
    <property type="term" value="C:ATP-binding cassette (ABC) transporter complex"/>
    <property type="evidence" value="ECO:0007669"/>
    <property type="project" value="InterPro"/>
</dbReference>
<dbReference type="InterPro" id="IPR000914">
    <property type="entry name" value="SBP_5_dom"/>
</dbReference>